<dbReference type="Gene3D" id="1.20.58.1690">
    <property type="match status" value="1"/>
</dbReference>
<organism evidence="4 5">
    <name type="scientific">[Clostridium] hylemonae DSM 15053</name>
    <dbReference type="NCBI Taxonomy" id="553973"/>
    <lineage>
        <taxon>Bacteria</taxon>
        <taxon>Bacillati</taxon>
        <taxon>Bacillota</taxon>
        <taxon>Clostridia</taxon>
        <taxon>Lachnospirales</taxon>
        <taxon>Lachnospiraceae</taxon>
    </lineage>
</organism>
<reference evidence="4" key="1">
    <citation type="submission" date="2009-02" db="EMBL/GenBank/DDBJ databases">
        <authorList>
            <person name="Fulton L."/>
            <person name="Clifton S."/>
            <person name="Fulton B."/>
            <person name="Xu J."/>
            <person name="Minx P."/>
            <person name="Pepin K.H."/>
            <person name="Johnson M."/>
            <person name="Bhonagiri V."/>
            <person name="Nash W.E."/>
            <person name="Mardis E.R."/>
            <person name="Wilson R.K."/>
        </authorList>
    </citation>
    <scope>NUCLEOTIDE SEQUENCE [LARGE SCALE GENOMIC DNA]</scope>
    <source>
        <strain evidence="4">DSM 15053</strain>
    </source>
</reference>
<dbReference type="InterPro" id="IPR038434">
    <property type="entry name" value="YARHG_sf"/>
</dbReference>
<comment type="caution">
    <text evidence="4">The sequence shown here is derived from an EMBL/GenBank/DDBJ whole genome shotgun (WGS) entry which is preliminary data.</text>
</comment>
<dbReference type="PANTHER" id="PTHR40038">
    <property type="entry name" value="MEMBRANE-ASSOCIATED PROTEIN TCAA"/>
    <property type="match status" value="1"/>
</dbReference>
<sequence>MRCQKCGTPVGKDDLFCPECGSRIEQKSNTKVVVIAAVIMAAILAGIIFWVMSGSSGDAGRSETKSEDTKNKNDSSKKKQEKSKESTKPETVKQPEEKNTNAAGYILPESDSVYLTDADIDGLTLRDLNYAKNEIYARHGRRFKSRELQDYFNSQSWYTGQYDADDFDANYSQSVLNDYEKKNAELLRKKEFSLNSGGYPLDAQ</sequence>
<dbReference type="HOGENOM" id="CLU_078163_0_0_9"/>
<keyword evidence="5" id="KW-1185">Reference proteome</keyword>
<dbReference type="EMBL" id="ABYI02000041">
    <property type="protein sequence ID" value="EEG72438.1"/>
    <property type="molecule type" value="Genomic_DNA"/>
</dbReference>
<evidence type="ECO:0000256" key="1">
    <source>
        <dbReference type="SAM" id="MobiDB-lite"/>
    </source>
</evidence>
<dbReference type="Pfam" id="PF13308">
    <property type="entry name" value="YARHG"/>
    <property type="match status" value="1"/>
</dbReference>
<protein>
    <recommendedName>
        <fullName evidence="3">YARHG domain-containing protein</fullName>
    </recommendedName>
</protein>
<dbReference type="InterPro" id="IPR025582">
    <property type="entry name" value="YARHG_dom"/>
</dbReference>
<proteinExistence type="predicted"/>
<dbReference type="PANTHER" id="PTHR40038:SF1">
    <property type="entry name" value="MEMBRANE-ASSOCIATED PROTEIN TCAA"/>
    <property type="match status" value="1"/>
</dbReference>
<feature type="compositionally biased region" description="Basic and acidic residues" evidence="1">
    <location>
        <begin position="60"/>
        <end position="99"/>
    </location>
</feature>
<feature type="transmembrane region" description="Helical" evidence="2">
    <location>
        <begin position="32"/>
        <end position="52"/>
    </location>
</feature>
<dbReference type="RefSeq" id="WP_006444786.1">
    <property type="nucleotide sequence ID" value="NZ_CP036524.1"/>
</dbReference>
<accession>C0C5Q4</accession>
<dbReference type="STRING" id="553973.CLOHYLEM_07441"/>
<dbReference type="InterPro" id="IPR026870">
    <property type="entry name" value="Zinc_ribbon_dom"/>
</dbReference>
<dbReference type="eggNOG" id="COG1033">
    <property type="taxonomic scope" value="Bacteria"/>
</dbReference>
<evidence type="ECO:0000313" key="5">
    <source>
        <dbReference type="Proteomes" id="UP000004893"/>
    </source>
</evidence>
<dbReference type="SMART" id="SM01324">
    <property type="entry name" value="YARHG"/>
    <property type="match status" value="1"/>
</dbReference>
<dbReference type="Proteomes" id="UP000004893">
    <property type="component" value="Unassembled WGS sequence"/>
</dbReference>
<evidence type="ECO:0000313" key="4">
    <source>
        <dbReference type="EMBL" id="EEG72438.1"/>
    </source>
</evidence>
<dbReference type="Pfam" id="PF13240">
    <property type="entry name" value="Zn_Ribbon_1"/>
    <property type="match status" value="1"/>
</dbReference>
<evidence type="ECO:0000259" key="3">
    <source>
        <dbReference type="SMART" id="SM01324"/>
    </source>
</evidence>
<dbReference type="AlphaFoldDB" id="C0C5Q4"/>
<keyword evidence="2" id="KW-0472">Membrane</keyword>
<feature type="region of interest" description="Disordered" evidence="1">
    <location>
        <begin position="57"/>
        <end position="103"/>
    </location>
</feature>
<keyword evidence="2" id="KW-1133">Transmembrane helix</keyword>
<keyword evidence="2" id="KW-0812">Transmembrane</keyword>
<dbReference type="OrthoDB" id="517663at2"/>
<feature type="domain" description="YARHG" evidence="3">
    <location>
        <begin position="103"/>
        <end position="192"/>
    </location>
</feature>
<name>C0C5Q4_9FIRM</name>
<reference evidence="4" key="2">
    <citation type="submission" date="2013-06" db="EMBL/GenBank/DDBJ databases">
        <title>Draft genome sequence of Clostridium hylemonae (DSM 15053).</title>
        <authorList>
            <person name="Sudarsanam P."/>
            <person name="Ley R."/>
            <person name="Guruge J."/>
            <person name="Turnbaugh P.J."/>
            <person name="Mahowald M."/>
            <person name="Liep D."/>
            <person name="Gordon J."/>
        </authorList>
    </citation>
    <scope>NUCLEOTIDE SEQUENCE</scope>
    <source>
        <strain evidence="4">DSM 15053</strain>
    </source>
</reference>
<gene>
    <name evidence="4" type="ORF">CLOHYLEM_07441</name>
</gene>
<evidence type="ECO:0000256" key="2">
    <source>
        <dbReference type="SAM" id="Phobius"/>
    </source>
</evidence>